<evidence type="ECO:0000256" key="6">
    <source>
        <dbReference type="ARBA" id="ARBA00022475"/>
    </source>
</evidence>
<evidence type="ECO:0000256" key="1">
    <source>
        <dbReference type="ARBA" id="ARBA00002442"/>
    </source>
</evidence>
<feature type="transmembrane region" description="Helical" evidence="13">
    <location>
        <begin position="209"/>
        <end position="232"/>
    </location>
</feature>
<keyword evidence="6 12" id="KW-1003">Cell membrane</keyword>
<evidence type="ECO:0000256" key="4">
    <source>
        <dbReference type="ARBA" id="ARBA00016452"/>
    </source>
</evidence>
<keyword evidence="11 12" id="KW-0472">Membrane</keyword>
<gene>
    <name evidence="14" type="ORF">DET45_101305</name>
</gene>
<dbReference type="PANTHER" id="PTHR30070:SF1">
    <property type="entry name" value="CYTOCHROME C BIOGENESIS B-RELATED"/>
    <property type="match status" value="1"/>
</dbReference>
<comment type="function">
    <text evidence="1 12">Required for the export of heme to the periplasm for the biogenesis of c-type cytochromes.</text>
</comment>
<dbReference type="Pfam" id="PF03379">
    <property type="entry name" value="CcmB"/>
    <property type="match status" value="1"/>
</dbReference>
<evidence type="ECO:0000256" key="5">
    <source>
        <dbReference type="ARBA" id="ARBA00022448"/>
    </source>
</evidence>
<feature type="transmembrane region" description="Helical" evidence="13">
    <location>
        <begin position="176"/>
        <end position="197"/>
    </location>
</feature>
<feature type="transmembrane region" description="Helical" evidence="13">
    <location>
        <begin position="38"/>
        <end position="56"/>
    </location>
</feature>
<keyword evidence="10 13" id="KW-1133">Transmembrane helix</keyword>
<name>A0A317QCW1_9GAMM</name>
<sequence>MSLVETNSRTSNQASTFALLRVIMRRDLAVTLRRRSDVVNPLLFVVIVVTLFPLAVGPGPDILARIATGVIWVAALLSALLGSERLFRDDYLDGSLEQMTLLPVPLAVLALGKILVHWLLSGLPLVILAPLCALLLKLPFEAWGVLMLTLLLGTPMLSAMTAIGAALTVSLGRGGALLSLLLLPLFIPLLIFAAAAVESTLVGTSALGQVLLLAGLMVLTLTLAPLAVAAAIRVSVN</sequence>
<proteinExistence type="inferred from homology"/>
<keyword evidence="7 12" id="KW-0997">Cell inner membrane</keyword>
<evidence type="ECO:0000256" key="2">
    <source>
        <dbReference type="ARBA" id="ARBA00004429"/>
    </source>
</evidence>
<evidence type="ECO:0000256" key="13">
    <source>
        <dbReference type="SAM" id="Phobius"/>
    </source>
</evidence>
<evidence type="ECO:0000256" key="9">
    <source>
        <dbReference type="ARBA" id="ARBA00022748"/>
    </source>
</evidence>
<comment type="similarity">
    <text evidence="3 12">Belongs to the CcmB/CycW/HelB family.</text>
</comment>
<accession>A0A317QCW1</accession>
<dbReference type="Proteomes" id="UP000246964">
    <property type="component" value="Unassembled WGS sequence"/>
</dbReference>
<dbReference type="InterPro" id="IPR026031">
    <property type="entry name" value="Cyt_c_CcmB_bac"/>
</dbReference>
<dbReference type="EMBL" id="QGTT01000001">
    <property type="protein sequence ID" value="PWW16197.1"/>
    <property type="molecule type" value="Genomic_DNA"/>
</dbReference>
<keyword evidence="9 12" id="KW-0201">Cytochrome c-type biogenesis</keyword>
<evidence type="ECO:0000256" key="12">
    <source>
        <dbReference type="PIRNR" id="PIRNR002764"/>
    </source>
</evidence>
<feature type="transmembrane region" description="Helical" evidence="13">
    <location>
        <begin position="62"/>
        <end position="83"/>
    </location>
</feature>
<keyword evidence="8 13" id="KW-0812">Transmembrane</keyword>
<evidence type="ECO:0000256" key="11">
    <source>
        <dbReference type="ARBA" id="ARBA00023136"/>
    </source>
</evidence>
<evidence type="ECO:0000256" key="7">
    <source>
        <dbReference type="ARBA" id="ARBA00022519"/>
    </source>
</evidence>
<dbReference type="NCBIfam" id="TIGR01190">
    <property type="entry name" value="ccmB"/>
    <property type="match status" value="1"/>
</dbReference>
<dbReference type="AlphaFoldDB" id="A0A317QCW1"/>
<dbReference type="GO" id="GO:0005886">
    <property type="term" value="C:plasma membrane"/>
    <property type="evidence" value="ECO:0007669"/>
    <property type="project" value="UniProtKB-SubCell"/>
</dbReference>
<dbReference type="GO" id="GO:0017004">
    <property type="term" value="P:cytochrome complex assembly"/>
    <property type="evidence" value="ECO:0007669"/>
    <property type="project" value="UniProtKB-KW"/>
</dbReference>
<dbReference type="OrthoDB" id="9799895at2"/>
<evidence type="ECO:0000313" key="14">
    <source>
        <dbReference type="EMBL" id="PWW16197.1"/>
    </source>
</evidence>
<dbReference type="InterPro" id="IPR003544">
    <property type="entry name" value="Cyt_c_biogenesis_CcmB"/>
</dbReference>
<feature type="transmembrane region" description="Helical" evidence="13">
    <location>
        <begin position="104"/>
        <end position="136"/>
    </location>
</feature>
<feature type="transmembrane region" description="Helical" evidence="13">
    <location>
        <begin position="142"/>
        <end position="169"/>
    </location>
</feature>
<comment type="caution">
    <text evidence="14">The sequence shown here is derived from an EMBL/GenBank/DDBJ whole genome shotgun (WGS) entry which is preliminary data.</text>
</comment>
<evidence type="ECO:0000256" key="10">
    <source>
        <dbReference type="ARBA" id="ARBA00022989"/>
    </source>
</evidence>
<evidence type="ECO:0000313" key="15">
    <source>
        <dbReference type="Proteomes" id="UP000246964"/>
    </source>
</evidence>
<reference evidence="14 15" key="1">
    <citation type="submission" date="2018-05" db="EMBL/GenBank/DDBJ databases">
        <title>Freshwater and sediment microbial communities from various areas in North America, analyzing microbe dynamics in response to fracking.</title>
        <authorList>
            <person name="Lamendella R."/>
        </authorList>
    </citation>
    <scope>NUCLEOTIDE SEQUENCE [LARGE SCALE GENOMIC DNA]</scope>
    <source>
        <strain evidence="14 15">125B1</strain>
    </source>
</reference>
<keyword evidence="5 12" id="KW-0813">Transport</keyword>
<evidence type="ECO:0000256" key="8">
    <source>
        <dbReference type="ARBA" id="ARBA00022692"/>
    </source>
</evidence>
<comment type="subcellular location">
    <subcellularLocation>
        <location evidence="2">Cell inner membrane</location>
        <topology evidence="2">Multi-pass membrane protein</topology>
    </subcellularLocation>
</comment>
<organism evidence="14 15">
    <name type="scientific">Pseudidiomarina maritima</name>
    <dbReference type="NCBI Taxonomy" id="519453"/>
    <lineage>
        <taxon>Bacteria</taxon>
        <taxon>Pseudomonadati</taxon>
        <taxon>Pseudomonadota</taxon>
        <taxon>Gammaproteobacteria</taxon>
        <taxon>Alteromonadales</taxon>
        <taxon>Idiomarinaceae</taxon>
        <taxon>Pseudidiomarina</taxon>
    </lineage>
</organism>
<evidence type="ECO:0000256" key="3">
    <source>
        <dbReference type="ARBA" id="ARBA00010544"/>
    </source>
</evidence>
<dbReference type="GO" id="GO:0015232">
    <property type="term" value="F:heme transmembrane transporter activity"/>
    <property type="evidence" value="ECO:0007669"/>
    <property type="project" value="InterPro"/>
</dbReference>
<dbReference type="GO" id="GO:1903607">
    <property type="term" value="P:cytochrome c biosynthetic process"/>
    <property type="evidence" value="ECO:0007669"/>
    <property type="project" value="TreeGrafter"/>
</dbReference>
<dbReference type="STRING" id="519453.SAMN04488070_1070"/>
<dbReference type="PIRSF" id="PIRSF002764">
    <property type="entry name" value="CcmB"/>
    <property type="match status" value="1"/>
</dbReference>
<dbReference type="PANTHER" id="PTHR30070">
    <property type="entry name" value="HEME EXPORTER PROTEIN B"/>
    <property type="match status" value="1"/>
</dbReference>
<protein>
    <recommendedName>
        <fullName evidence="4 12">Heme exporter protein B</fullName>
    </recommendedName>
</protein>
<dbReference type="PRINTS" id="PR01414">
    <property type="entry name" value="CCMBBIOGNSIS"/>
</dbReference>
<keyword evidence="15" id="KW-1185">Reference proteome</keyword>